<feature type="compositionally biased region" description="Low complexity" evidence="1">
    <location>
        <begin position="101"/>
        <end position="110"/>
    </location>
</feature>
<dbReference type="GeneID" id="111729347"/>
<dbReference type="RefSeq" id="XP_023376120.1">
    <property type="nucleotide sequence ID" value="XM_023520352.1"/>
</dbReference>
<evidence type="ECO:0000256" key="1">
    <source>
        <dbReference type="SAM" id="MobiDB-lite"/>
    </source>
</evidence>
<dbReference type="AlphaFoldDB" id="A0A6P6BM25"/>
<dbReference type="KEGG" id="pvp:111729347"/>
<organism evidence="2 3">
    <name type="scientific">Pteropus vampyrus</name>
    <name type="common">Large flying fox</name>
    <dbReference type="NCBI Taxonomy" id="132908"/>
    <lineage>
        <taxon>Eukaryota</taxon>
        <taxon>Metazoa</taxon>
        <taxon>Chordata</taxon>
        <taxon>Craniata</taxon>
        <taxon>Vertebrata</taxon>
        <taxon>Euteleostomi</taxon>
        <taxon>Mammalia</taxon>
        <taxon>Eutheria</taxon>
        <taxon>Laurasiatheria</taxon>
        <taxon>Chiroptera</taxon>
        <taxon>Yinpterochiroptera</taxon>
        <taxon>Pteropodoidea</taxon>
        <taxon>Pteropodidae</taxon>
        <taxon>Pteropodinae</taxon>
        <taxon>Pteropus</taxon>
    </lineage>
</organism>
<proteinExistence type="predicted"/>
<accession>A0A6P6BM25</accession>
<feature type="region of interest" description="Disordered" evidence="1">
    <location>
        <begin position="18"/>
        <end position="59"/>
    </location>
</feature>
<evidence type="ECO:0000313" key="2">
    <source>
        <dbReference type="Proteomes" id="UP000515202"/>
    </source>
</evidence>
<evidence type="ECO:0000313" key="3">
    <source>
        <dbReference type="RefSeq" id="XP_023376120.1"/>
    </source>
</evidence>
<name>A0A6P6BM25_PTEVA</name>
<reference evidence="3" key="1">
    <citation type="submission" date="2025-08" db="UniProtKB">
        <authorList>
            <consortium name="RefSeq"/>
        </authorList>
    </citation>
    <scope>IDENTIFICATION</scope>
    <source>
        <tissue evidence="3">Kidney</tissue>
    </source>
</reference>
<feature type="region of interest" description="Disordered" evidence="1">
    <location>
        <begin position="91"/>
        <end position="110"/>
    </location>
</feature>
<protein>
    <submittedName>
        <fullName evidence="3">Formin-like protein 5</fullName>
    </submittedName>
</protein>
<sequence length="310" mass="32803">MGFKVPMPCLPWAGAASASGQTMRRGGGVALGQAPPPPSQPHRKTELRDSVSWSEPATSAGLGRQTLLQWAQTDYGTSQPKMMRGLRLLPDGGAGGLQKTSASAPPLLQPSPLDSAELSLTLESSLWPCPPPATPSPRSRCGGLPQPRPVWCSLLMCHLPPPTPGPSTGWNPPVLVPAVCSADGCKFSPSPLPRLPTRPLPAPPLSIPRRALPCPAPTPAWHAPQGAASWWLSRPGKPRKGRATFGAHQVLARVEGGDRLSREWPGRQPVTWASGSSPQTTLPLVRLLVAGSWVFPSDSPFLCDPRAGRR</sequence>
<dbReference type="Proteomes" id="UP000515202">
    <property type="component" value="Unplaced"/>
</dbReference>
<keyword evidence="2" id="KW-1185">Reference proteome</keyword>
<gene>
    <name evidence="3" type="primary">LOC111729347</name>
</gene>